<evidence type="ECO:0000313" key="7">
    <source>
        <dbReference type="Proteomes" id="UP001216510"/>
    </source>
</evidence>
<dbReference type="RefSeq" id="WP_277414327.1">
    <property type="nucleotide sequence ID" value="NZ_CP119083.1"/>
</dbReference>
<comment type="pathway">
    <text evidence="3">Amino-acid biosynthesis; ergothioneine biosynthesis.</text>
</comment>
<organism evidence="6 7">
    <name type="scientific">Pseudoduganella chitinolytica</name>
    <dbReference type="NCBI Taxonomy" id="34070"/>
    <lineage>
        <taxon>Bacteria</taxon>
        <taxon>Pseudomonadati</taxon>
        <taxon>Pseudomonadota</taxon>
        <taxon>Betaproteobacteria</taxon>
        <taxon>Burkholderiales</taxon>
        <taxon>Oxalobacteraceae</taxon>
        <taxon>Telluria group</taxon>
        <taxon>Pseudoduganella</taxon>
    </lineage>
</organism>
<dbReference type="Gene3D" id="3.90.1580.10">
    <property type="entry name" value="paralog of FGE (formylglycine-generating enzyme)"/>
    <property type="match status" value="2"/>
</dbReference>
<feature type="domain" description="DinB-like" evidence="5">
    <location>
        <begin position="16"/>
        <end position="145"/>
    </location>
</feature>
<dbReference type="InterPro" id="IPR042095">
    <property type="entry name" value="SUMF_sf"/>
</dbReference>
<dbReference type="InterPro" id="IPR017806">
    <property type="entry name" value="EgtB"/>
</dbReference>
<dbReference type="Proteomes" id="UP001216510">
    <property type="component" value="Chromosome"/>
</dbReference>
<accession>A0ABY8B758</accession>
<sequence length="413" mass="47204">MTTTALPLALAQRYRDIRQHSERLCAPLAIEDHVAQPVPEVSPPKWHLGHTAWFFEATVLQACVPGYRQFDARYGFLFNSYYESQGARTARDRRGGLSRPTVAQVLAYRRHVDAAMLALLAVPPSPPVRELVEIGLQHEQQHQELLLADIKYILGTNPLEEAYEAKPRDDEQAHAEHAREPAARRNEWIECHGGAMPIGHDGPGFAFDNEGPRHMVQVSPVALRAALVTNGEYLAFMRDGGYTRFELWHAEGWEWLQSLPRRAPLYWHPGPSDAEPWQHYTLAGCLPLDLEAPVTHVSLYEAYAFCRWAGWRLPTEAEWEAVAPRLDWGRRWEWTGSAYLPYPGFRAFGGTASEYNGKFMLNQMVLRGASWATPAGHARLTYRNFFHPYLRWQYTGIRPARDLQVASLRWNDQ</sequence>
<keyword evidence="2" id="KW-0408">Iron</keyword>
<name>A0ABY8B758_9BURK</name>
<dbReference type="InterPro" id="IPR016187">
    <property type="entry name" value="CTDL_fold"/>
</dbReference>
<evidence type="ECO:0000313" key="6">
    <source>
        <dbReference type="EMBL" id="WEF31556.1"/>
    </source>
</evidence>
<dbReference type="Pfam" id="PF12867">
    <property type="entry name" value="DinB_2"/>
    <property type="match status" value="1"/>
</dbReference>
<protein>
    <submittedName>
        <fullName evidence="6">Ergothioneine biosynthesis protein EgtB</fullName>
    </submittedName>
</protein>
<dbReference type="NCBIfam" id="TIGR03440">
    <property type="entry name" value="egtB_TIGR03440"/>
    <property type="match status" value="1"/>
</dbReference>
<gene>
    <name evidence="6" type="primary">egtB</name>
    <name evidence="6" type="ORF">PX653_19115</name>
</gene>
<keyword evidence="1" id="KW-0560">Oxidoreductase</keyword>
<evidence type="ECO:0000256" key="2">
    <source>
        <dbReference type="ARBA" id="ARBA00023004"/>
    </source>
</evidence>
<evidence type="ECO:0000256" key="3">
    <source>
        <dbReference type="ARBA" id="ARBA00037882"/>
    </source>
</evidence>
<evidence type="ECO:0000259" key="5">
    <source>
        <dbReference type="Pfam" id="PF12867"/>
    </source>
</evidence>
<keyword evidence="7" id="KW-1185">Reference proteome</keyword>
<dbReference type="PANTHER" id="PTHR23150">
    <property type="entry name" value="SULFATASE MODIFYING FACTOR 1, 2"/>
    <property type="match status" value="1"/>
</dbReference>
<dbReference type="InterPro" id="IPR024775">
    <property type="entry name" value="DinB-like"/>
</dbReference>
<feature type="domain" description="Sulfatase-modifying factor enzyme-like" evidence="4">
    <location>
        <begin position="186"/>
        <end position="336"/>
    </location>
</feature>
<dbReference type="SUPFAM" id="SSF56436">
    <property type="entry name" value="C-type lectin-like"/>
    <property type="match status" value="1"/>
</dbReference>
<dbReference type="EMBL" id="CP119083">
    <property type="protein sequence ID" value="WEF31556.1"/>
    <property type="molecule type" value="Genomic_DNA"/>
</dbReference>
<evidence type="ECO:0000259" key="4">
    <source>
        <dbReference type="Pfam" id="PF03781"/>
    </source>
</evidence>
<dbReference type="InterPro" id="IPR005532">
    <property type="entry name" value="SUMF_dom"/>
</dbReference>
<dbReference type="InterPro" id="IPR051043">
    <property type="entry name" value="Sulfatase_Mod_Factor_Kinase"/>
</dbReference>
<reference evidence="6 7" key="1">
    <citation type="submission" date="2023-02" db="EMBL/GenBank/DDBJ databases">
        <title>Gemone sequence of Telluria chitinolytica ACM 3522T.</title>
        <authorList>
            <person name="Frediansyah A."/>
            <person name="Miess H."/>
            <person name="Gross H."/>
        </authorList>
    </citation>
    <scope>NUCLEOTIDE SEQUENCE [LARGE SCALE GENOMIC DNA]</scope>
    <source>
        <strain evidence="6 7">ACM 3522</strain>
    </source>
</reference>
<dbReference type="PANTHER" id="PTHR23150:SF36">
    <property type="entry name" value="HERCYNINE OXYGENASE"/>
    <property type="match status" value="1"/>
</dbReference>
<dbReference type="Pfam" id="PF03781">
    <property type="entry name" value="FGE-sulfatase"/>
    <property type="match status" value="1"/>
</dbReference>
<proteinExistence type="predicted"/>
<evidence type="ECO:0000256" key="1">
    <source>
        <dbReference type="ARBA" id="ARBA00023002"/>
    </source>
</evidence>